<name>H0EY52_GLAL7</name>
<dbReference type="InParanoid" id="H0EY52"/>
<evidence type="ECO:0000313" key="2">
    <source>
        <dbReference type="EMBL" id="EHK96540.1"/>
    </source>
</evidence>
<gene>
    <name evidence="2" type="ORF">M7I_7749</name>
</gene>
<evidence type="ECO:0000313" key="3">
    <source>
        <dbReference type="Proteomes" id="UP000005446"/>
    </source>
</evidence>
<accession>H0EY52</accession>
<sequence>MGLVAAAAGAAGRHRGGARFAGEAAKPPPPEDNRRDALRPVMIVEVDQKDSCWEGYLTIVVPRRGSFRML</sequence>
<protein>
    <submittedName>
        <fullName evidence="2">Uncharacterized protein</fullName>
    </submittedName>
</protein>
<feature type="compositionally biased region" description="Low complexity" evidence="1">
    <location>
        <begin position="1"/>
        <end position="11"/>
    </location>
</feature>
<keyword evidence="3" id="KW-1185">Reference proteome</keyword>
<comment type="caution">
    <text evidence="2">The sequence shown here is derived from an EMBL/GenBank/DDBJ whole genome shotgun (WGS) entry which is preliminary data.</text>
</comment>
<proteinExistence type="predicted"/>
<dbReference type="AlphaFoldDB" id="H0EY52"/>
<reference evidence="2 3" key="1">
    <citation type="journal article" date="2012" name="Eukaryot. Cell">
        <title>Genome sequence of the fungus Glarea lozoyensis: the first genome sequence of a species from the Helotiaceae family.</title>
        <authorList>
            <person name="Youssar L."/>
            <person name="Gruening B.A."/>
            <person name="Erxleben A."/>
            <person name="Guenther S."/>
            <person name="Huettel W."/>
        </authorList>
    </citation>
    <scope>NUCLEOTIDE SEQUENCE [LARGE SCALE GENOMIC DNA]</scope>
    <source>
        <strain evidence="3">ATCC 74030 / MF5533</strain>
    </source>
</reference>
<organism evidence="2 3">
    <name type="scientific">Glarea lozoyensis (strain ATCC 74030 / MF5533)</name>
    <dbReference type="NCBI Taxonomy" id="1104152"/>
    <lineage>
        <taxon>Eukaryota</taxon>
        <taxon>Fungi</taxon>
        <taxon>Dikarya</taxon>
        <taxon>Ascomycota</taxon>
        <taxon>Pezizomycotina</taxon>
        <taxon>Leotiomycetes</taxon>
        <taxon>Helotiales</taxon>
        <taxon>Helotiaceae</taxon>
        <taxon>Glarea</taxon>
    </lineage>
</organism>
<dbReference type="EMBL" id="AGUE01000239">
    <property type="protein sequence ID" value="EHK96540.1"/>
    <property type="molecule type" value="Genomic_DNA"/>
</dbReference>
<dbReference type="Proteomes" id="UP000005446">
    <property type="component" value="Unassembled WGS sequence"/>
</dbReference>
<feature type="region of interest" description="Disordered" evidence="1">
    <location>
        <begin position="1"/>
        <end position="37"/>
    </location>
</feature>
<evidence type="ECO:0000256" key="1">
    <source>
        <dbReference type="SAM" id="MobiDB-lite"/>
    </source>
</evidence>
<dbReference type="HOGENOM" id="CLU_2758011_0_0_1"/>